<comment type="similarity">
    <text evidence="1">Belongs to the AfsR/DnrI/RedD regulatory family.</text>
</comment>
<accession>A0ABV5IXL8</accession>
<evidence type="ECO:0000256" key="3">
    <source>
        <dbReference type="ARBA" id="ARBA00023125"/>
    </source>
</evidence>
<organism evidence="7 8">
    <name type="scientific">Nonomuraea spiralis</name>
    <dbReference type="NCBI Taxonomy" id="46182"/>
    <lineage>
        <taxon>Bacteria</taxon>
        <taxon>Bacillati</taxon>
        <taxon>Actinomycetota</taxon>
        <taxon>Actinomycetes</taxon>
        <taxon>Streptosporangiales</taxon>
        <taxon>Streptosporangiaceae</taxon>
        <taxon>Nonomuraea</taxon>
    </lineage>
</organism>
<evidence type="ECO:0000259" key="6">
    <source>
        <dbReference type="PROSITE" id="PS51755"/>
    </source>
</evidence>
<dbReference type="PANTHER" id="PTHR35807">
    <property type="entry name" value="TRANSCRIPTIONAL REGULATOR REDD-RELATED"/>
    <property type="match status" value="1"/>
</dbReference>
<sequence length="931" mass="102125">MAVEFRLLGSIEAYVDERPLDIGPARQRSLLAALLADPNRPVSADQLVERVWGDHAPHRARETLRTYLSRLRQALAVTGEVSIGRRAGGYVLTLDPGIVDLHHFHQLLAMARSTGDGTAAMDLFDQALALWRGEPFAQLDTPWSRAARTEAENERTRAELDRTDLLLRHGRHHELPAALWAQTAERPLDERLAGQLMLALYRNGRQADALDRYQDIRTRLAEELGADPSPPLQRLHQQILTADPALAPPTITPAATSSPIPRQLPAPPQLFTGRAHELRALTAALDEPAAPGDRMPISAIGGTGGIGKTWLALHWAHQQAERFPDGQLYVNLRGFAPGTQPVSPTTAVRGFLDALGVVPTAIPADPDAQAALYRSLVAGKRMLVVLDNAASSSQVIPLLPGDSTCAVLITSRNKLTSLVVTHGARLILLDVLGHTEARDLLMRHLGADRLATEPEVAHDLLRCCGGLPLALGIVAARVAAHPGLPLSMFAQELVDHSTRLDALDAGEADLSVRAVFSWSYEALETDAADLLGLLSLVPGPDISLSAAASLAALPLARAGAMLRRLDTAHLVQQHLPGRYRMHDLIRAYAAEQAHRSLAEATRVAALRRLVDFYVHTAYAGDRLQQQHREPISLDVPVDGCRPEPLADQAAALSWFEAEHACLLAAHRLADDQRWDTSVWQLAWALRTFHRRRGHGHEDLALWQVGLVAAERLGDLAVQIQAHRFLGSTWSELGRHDDAHHHLEHALALAEHTGDTTAEAHIHMALGWVEKARGATRPAADHLTRAAQLYRTLVNPVWEADALTTAGWFHAEAGRYDEALTECEDALRIYRKHDEPEGEADTLSSLGYIAHHTGRYTAALELYEQARVLFQGLGYSSNEADTLDRLGHTQVALDRPDQARRSWRQALSLYQAQQRDTDAERVQEQLAELDTP</sequence>
<feature type="DNA-binding region" description="OmpR/PhoB-type" evidence="5">
    <location>
        <begin position="1"/>
        <end position="94"/>
    </location>
</feature>
<evidence type="ECO:0000256" key="1">
    <source>
        <dbReference type="ARBA" id="ARBA00005820"/>
    </source>
</evidence>
<evidence type="ECO:0000256" key="5">
    <source>
        <dbReference type="PROSITE-ProRule" id="PRU01091"/>
    </source>
</evidence>
<keyword evidence="8" id="KW-1185">Reference proteome</keyword>
<dbReference type="InterPro" id="IPR036388">
    <property type="entry name" value="WH-like_DNA-bd_sf"/>
</dbReference>
<gene>
    <name evidence="7" type="ORF">ACFFV7_49545</name>
</gene>
<evidence type="ECO:0000313" key="7">
    <source>
        <dbReference type="EMBL" id="MFB9209304.1"/>
    </source>
</evidence>
<dbReference type="CDD" id="cd00383">
    <property type="entry name" value="trans_reg_C"/>
    <property type="match status" value="1"/>
</dbReference>
<dbReference type="InterPro" id="IPR011990">
    <property type="entry name" value="TPR-like_helical_dom_sf"/>
</dbReference>
<dbReference type="CDD" id="cd15831">
    <property type="entry name" value="BTAD"/>
    <property type="match status" value="1"/>
</dbReference>
<evidence type="ECO:0000256" key="2">
    <source>
        <dbReference type="ARBA" id="ARBA00023015"/>
    </source>
</evidence>
<dbReference type="InterPro" id="IPR051677">
    <property type="entry name" value="AfsR-DnrI-RedD_regulator"/>
</dbReference>
<dbReference type="SMART" id="SM00862">
    <property type="entry name" value="Trans_reg_C"/>
    <property type="match status" value="1"/>
</dbReference>
<dbReference type="Pfam" id="PF13374">
    <property type="entry name" value="TPR_10"/>
    <property type="match status" value="1"/>
</dbReference>
<keyword evidence="3 5" id="KW-0238">DNA-binding</keyword>
<evidence type="ECO:0000313" key="8">
    <source>
        <dbReference type="Proteomes" id="UP001589647"/>
    </source>
</evidence>
<dbReference type="InterPro" id="IPR005158">
    <property type="entry name" value="BTAD"/>
</dbReference>
<dbReference type="Gene3D" id="1.10.10.10">
    <property type="entry name" value="Winged helix-like DNA-binding domain superfamily/Winged helix DNA-binding domain"/>
    <property type="match status" value="1"/>
</dbReference>
<reference evidence="7 8" key="1">
    <citation type="submission" date="2024-09" db="EMBL/GenBank/DDBJ databases">
        <authorList>
            <person name="Sun Q."/>
            <person name="Mori K."/>
        </authorList>
    </citation>
    <scope>NUCLEOTIDE SEQUENCE [LARGE SCALE GENOMIC DNA]</scope>
    <source>
        <strain evidence="7 8">CCM 3426</strain>
    </source>
</reference>
<dbReference type="Pfam" id="PF00486">
    <property type="entry name" value="Trans_reg_C"/>
    <property type="match status" value="1"/>
</dbReference>
<keyword evidence="4" id="KW-0804">Transcription</keyword>
<dbReference type="InterPro" id="IPR016032">
    <property type="entry name" value="Sig_transdc_resp-reg_C-effctor"/>
</dbReference>
<comment type="caution">
    <text evidence="7">The sequence shown here is derived from an EMBL/GenBank/DDBJ whole genome shotgun (WGS) entry which is preliminary data.</text>
</comment>
<proteinExistence type="inferred from homology"/>
<feature type="domain" description="OmpR/PhoB-type" evidence="6">
    <location>
        <begin position="1"/>
        <end position="94"/>
    </location>
</feature>
<dbReference type="Pfam" id="PF03704">
    <property type="entry name" value="BTAD"/>
    <property type="match status" value="1"/>
</dbReference>
<dbReference type="SMART" id="SM01043">
    <property type="entry name" value="BTAD"/>
    <property type="match status" value="1"/>
</dbReference>
<dbReference type="Gene3D" id="1.25.40.10">
    <property type="entry name" value="Tetratricopeptide repeat domain"/>
    <property type="match status" value="2"/>
</dbReference>
<dbReference type="Proteomes" id="UP001589647">
    <property type="component" value="Unassembled WGS sequence"/>
</dbReference>
<protein>
    <submittedName>
        <fullName evidence="7">BTAD domain-containing putative transcriptional regulator</fullName>
    </submittedName>
</protein>
<name>A0ABV5IXL8_9ACTN</name>
<dbReference type="Gene3D" id="3.40.50.300">
    <property type="entry name" value="P-loop containing nucleotide triphosphate hydrolases"/>
    <property type="match status" value="1"/>
</dbReference>
<dbReference type="InterPro" id="IPR001867">
    <property type="entry name" value="OmpR/PhoB-type_DNA-bd"/>
</dbReference>
<dbReference type="PRINTS" id="PR00364">
    <property type="entry name" value="DISEASERSIST"/>
</dbReference>
<keyword evidence="2" id="KW-0805">Transcription regulation</keyword>
<evidence type="ECO:0000256" key="4">
    <source>
        <dbReference type="ARBA" id="ARBA00023163"/>
    </source>
</evidence>
<dbReference type="EMBL" id="JBHMEI010000100">
    <property type="protein sequence ID" value="MFB9209304.1"/>
    <property type="molecule type" value="Genomic_DNA"/>
</dbReference>
<dbReference type="SMART" id="SM00028">
    <property type="entry name" value="TPR"/>
    <property type="match status" value="5"/>
</dbReference>
<dbReference type="PANTHER" id="PTHR35807:SF1">
    <property type="entry name" value="TRANSCRIPTIONAL REGULATOR REDD"/>
    <property type="match status" value="1"/>
</dbReference>
<dbReference type="SUPFAM" id="SSF46894">
    <property type="entry name" value="C-terminal effector domain of the bipartite response regulators"/>
    <property type="match status" value="1"/>
</dbReference>
<dbReference type="SUPFAM" id="SSF48452">
    <property type="entry name" value="TPR-like"/>
    <property type="match status" value="3"/>
</dbReference>
<dbReference type="InterPro" id="IPR019734">
    <property type="entry name" value="TPR_rpt"/>
</dbReference>
<dbReference type="SUPFAM" id="SSF52540">
    <property type="entry name" value="P-loop containing nucleoside triphosphate hydrolases"/>
    <property type="match status" value="1"/>
</dbReference>
<dbReference type="Pfam" id="PF13424">
    <property type="entry name" value="TPR_12"/>
    <property type="match status" value="1"/>
</dbReference>
<dbReference type="InterPro" id="IPR027417">
    <property type="entry name" value="P-loop_NTPase"/>
</dbReference>
<dbReference type="PROSITE" id="PS51755">
    <property type="entry name" value="OMPR_PHOB"/>
    <property type="match status" value="1"/>
</dbReference>
<dbReference type="RefSeq" id="WP_189650812.1">
    <property type="nucleotide sequence ID" value="NZ_BMRC01000015.1"/>
</dbReference>